<dbReference type="Pfam" id="PF07730">
    <property type="entry name" value="HisKA_3"/>
    <property type="match status" value="1"/>
</dbReference>
<comment type="cofactor">
    <cofactor evidence="2">
        <name>heme</name>
        <dbReference type="ChEBI" id="CHEBI:30413"/>
    </cofactor>
</comment>
<dbReference type="Pfam" id="PF13185">
    <property type="entry name" value="GAF_2"/>
    <property type="match status" value="1"/>
</dbReference>
<dbReference type="FunFam" id="3.30.450.40:FF:000052">
    <property type="entry name" value="Oxygen sensor histidine kinase response regulator DevS/DosS"/>
    <property type="match status" value="1"/>
</dbReference>
<dbReference type="InterPro" id="IPR003018">
    <property type="entry name" value="GAF"/>
</dbReference>
<dbReference type="InterPro" id="IPR003594">
    <property type="entry name" value="HATPase_dom"/>
</dbReference>
<evidence type="ECO:0000256" key="4">
    <source>
        <dbReference type="ARBA" id="ARBA00022553"/>
    </source>
</evidence>
<name>A0A4R7V847_9PSEU</name>
<dbReference type="GO" id="GO:0019825">
    <property type="term" value="F:oxygen binding"/>
    <property type="evidence" value="ECO:0007669"/>
    <property type="project" value="UniProtKB-ARBA"/>
</dbReference>
<dbReference type="SMART" id="SM00387">
    <property type="entry name" value="HATPase_c"/>
    <property type="match status" value="1"/>
</dbReference>
<organism evidence="13 14">
    <name type="scientific">Actinophytocola oryzae</name>
    <dbReference type="NCBI Taxonomy" id="502181"/>
    <lineage>
        <taxon>Bacteria</taxon>
        <taxon>Bacillati</taxon>
        <taxon>Actinomycetota</taxon>
        <taxon>Actinomycetes</taxon>
        <taxon>Pseudonocardiales</taxon>
        <taxon>Pseudonocardiaceae</taxon>
    </lineage>
</organism>
<evidence type="ECO:0000259" key="12">
    <source>
        <dbReference type="SMART" id="SM00387"/>
    </source>
</evidence>
<dbReference type="RefSeq" id="WP_133906577.1">
    <property type="nucleotide sequence ID" value="NZ_SOCP01000014.1"/>
</dbReference>
<evidence type="ECO:0000256" key="1">
    <source>
        <dbReference type="ARBA" id="ARBA00001946"/>
    </source>
</evidence>
<dbReference type="GO" id="GO:0000287">
    <property type="term" value="F:magnesium ion binding"/>
    <property type="evidence" value="ECO:0007669"/>
    <property type="project" value="UniProtKB-ARBA"/>
</dbReference>
<dbReference type="Pfam" id="PF02518">
    <property type="entry name" value="HATPase_c"/>
    <property type="match status" value="1"/>
</dbReference>
<evidence type="ECO:0000313" key="14">
    <source>
        <dbReference type="Proteomes" id="UP000294927"/>
    </source>
</evidence>
<feature type="domain" description="GAF" evidence="11">
    <location>
        <begin position="228"/>
        <end position="373"/>
    </location>
</feature>
<evidence type="ECO:0000259" key="11">
    <source>
        <dbReference type="SMART" id="SM00065"/>
    </source>
</evidence>
<dbReference type="GO" id="GO:0046983">
    <property type="term" value="F:protein dimerization activity"/>
    <property type="evidence" value="ECO:0007669"/>
    <property type="project" value="InterPro"/>
</dbReference>
<accession>A0A4R7V847</accession>
<dbReference type="GO" id="GO:0016020">
    <property type="term" value="C:membrane"/>
    <property type="evidence" value="ECO:0007669"/>
    <property type="project" value="InterPro"/>
</dbReference>
<evidence type="ECO:0000256" key="9">
    <source>
        <dbReference type="ARBA" id="ARBA00023004"/>
    </source>
</evidence>
<dbReference type="CDD" id="cd16917">
    <property type="entry name" value="HATPase_UhpB-NarQ-NarX-like"/>
    <property type="match status" value="1"/>
</dbReference>
<evidence type="ECO:0000256" key="6">
    <source>
        <dbReference type="ARBA" id="ARBA00022723"/>
    </source>
</evidence>
<dbReference type="InterPro" id="IPR011712">
    <property type="entry name" value="Sig_transdc_His_kin_sub3_dim/P"/>
</dbReference>
<dbReference type="SMART" id="SM00065">
    <property type="entry name" value="GAF"/>
    <property type="match status" value="2"/>
</dbReference>
<keyword evidence="14" id="KW-1185">Reference proteome</keyword>
<keyword evidence="6" id="KW-0479">Metal-binding</keyword>
<evidence type="ECO:0000256" key="2">
    <source>
        <dbReference type="ARBA" id="ARBA00001971"/>
    </source>
</evidence>
<dbReference type="GO" id="GO:0070483">
    <property type="term" value="P:detection of hypoxia"/>
    <property type="evidence" value="ECO:0007669"/>
    <property type="project" value="UniProtKB-ARBA"/>
</dbReference>
<dbReference type="EMBL" id="SOCP01000014">
    <property type="protein sequence ID" value="TDV44106.1"/>
    <property type="molecule type" value="Genomic_DNA"/>
</dbReference>
<keyword evidence="10" id="KW-0902">Two-component regulatory system</keyword>
<reference evidence="13 14" key="1">
    <citation type="submission" date="2019-03" db="EMBL/GenBank/DDBJ databases">
        <title>Genomic Encyclopedia of Archaeal and Bacterial Type Strains, Phase II (KMG-II): from individual species to whole genera.</title>
        <authorList>
            <person name="Goeker M."/>
        </authorList>
    </citation>
    <scope>NUCLEOTIDE SEQUENCE [LARGE SCALE GENOMIC DNA]</scope>
    <source>
        <strain evidence="13 14">DSM 45499</strain>
    </source>
</reference>
<dbReference type="GO" id="GO:0019826">
    <property type="term" value="F:oxygen sensor activity"/>
    <property type="evidence" value="ECO:0007669"/>
    <property type="project" value="UniProtKB-ARBA"/>
</dbReference>
<keyword evidence="4" id="KW-0597">Phosphoprotein</keyword>
<dbReference type="AlphaFoldDB" id="A0A4R7V847"/>
<dbReference type="PANTHER" id="PTHR24421:SF56">
    <property type="entry name" value="OXYGEN SENSOR HISTIDINE KINASE RESPONSE REGULATOR DOST"/>
    <property type="match status" value="1"/>
</dbReference>
<comment type="caution">
    <text evidence="13">The sequence shown here is derived from an EMBL/GenBank/DDBJ whole genome shotgun (WGS) entry which is preliminary data.</text>
</comment>
<dbReference type="GO" id="GO:0005524">
    <property type="term" value="F:ATP binding"/>
    <property type="evidence" value="ECO:0007669"/>
    <property type="project" value="UniProtKB-ARBA"/>
</dbReference>
<dbReference type="Proteomes" id="UP000294927">
    <property type="component" value="Unassembled WGS sequence"/>
</dbReference>
<dbReference type="SUPFAM" id="SSF55874">
    <property type="entry name" value="ATPase domain of HSP90 chaperone/DNA topoisomerase II/histidine kinase"/>
    <property type="match status" value="1"/>
</dbReference>
<keyword evidence="8" id="KW-0460">Magnesium</keyword>
<evidence type="ECO:0000256" key="3">
    <source>
        <dbReference type="ARBA" id="ARBA00022490"/>
    </source>
</evidence>
<dbReference type="InterPro" id="IPR029016">
    <property type="entry name" value="GAF-like_dom_sf"/>
</dbReference>
<feature type="domain" description="Histidine kinase/HSP90-like ATPase" evidence="12">
    <location>
        <begin position="486"/>
        <end position="574"/>
    </location>
</feature>
<evidence type="ECO:0000256" key="10">
    <source>
        <dbReference type="ARBA" id="ARBA00023012"/>
    </source>
</evidence>
<feature type="domain" description="GAF" evidence="11">
    <location>
        <begin position="60"/>
        <end position="207"/>
    </location>
</feature>
<dbReference type="Gene3D" id="3.30.450.40">
    <property type="match status" value="2"/>
</dbReference>
<dbReference type="GO" id="GO:0070026">
    <property type="term" value="F:nitric oxide binding"/>
    <property type="evidence" value="ECO:0007669"/>
    <property type="project" value="UniProtKB-ARBA"/>
</dbReference>
<proteinExistence type="predicted"/>
<dbReference type="Pfam" id="PF13492">
    <property type="entry name" value="GAF_3"/>
    <property type="match status" value="1"/>
</dbReference>
<keyword evidence="3" id="KW-0963">Cytoplasm</keyword>
<gene>
    <name evidence="13" type="ORF">CLV71_11415</name>
</gene>
<dbReference type="OrthoDB" id="5241249at2"/>
<protein>
    <submittedName>
        <fullName evidence="13">Signal transduction histidine kinase</fullName>
    </submittedName>
</protein>
<dbReference type="PANTHER" id="PTHR24421">
    <property type="entry name" value="NITRATE/NITRITE SENSOR PROTEIN NARX-RELATED"/>
    <property type="match status" value="1"/>
</dbReference>
<dbReference type="GO" id="GO:0020037">
    <property type="term" value="F:heme binding"/>
    <property type="evidence" value="ECO:0007669"/>
    <property type="project" value="UniProtKB-ARBA"/>
</dbReference>
<keyword evidence="7 13" id="KW-0418">Kinase</keyword>
<dbReference type="Gene3D" id="3.30.565.10">
    <property type="entry name" value="Histidine kinase-like ATPase, C-terminal domain"/>
    <property type="match status" value="1"/>
</dbReference>
<dbReference type="GO" id="GO:0000155">
    <property type="term" value="F:phosphorelay sensor kinase activity"/>
    <property type="evidence" value="ECO:0007669"/>
    <property type="project" value="InterPro"/>
</dbReference>
<dbReference type="InterPro" id="IPR036890">
    <property type="entry name" value="HATPase_C_sf"/>
</dbReference>
<sequence>MPDTADEAGPRRSSMGVSLAGLRLDELLAELQDRLAEIGKTRDRLQGLLDAVVAVGAGLELAGTLRRIVRTAVELVDARYGALGVLGDHDGLAEFVYVGISEDVRAEMGHLPEGKGLLGHLIEQPVPIRLRDLAAHPSSVGFPPNHPPMHSFVGVPVRVRDEIFGNLYLTEKHGEVEFNDDDVVVLEALAAAAGVAIENARLFEQARRRERWQHASGEVNALLLGGADRAEAFDLIARRTCELSGSDTALILLAGEASDTLRVEAAAGSRGAEMIGRALSAAIPVITTVITDREPAVYGDFAEALGSEAGLFSEFGPADVVPFGSATGTSGLLLALRNKDGRRFTGEQLPMLASFATQAALALELADKQRQQRMLDLLADRDRIAGDLHDHVIQRLFASGMSLQSIVGLIGDPEARNRVTSVVGQLDETMREIRTSIFDLHTSGEENPKSLRRRMLDLVAETSANTEMSPSVRISGAVDTLVPAKVGEHALAVLREGVSNAIRHARASDIVVTVEAGAELIVGVTDNGVGMPATVARSGLLNLERRATECGGKATIAPNPTGGTRLVWRVPLPQP</sequence>
<dbReference type="Gene3D" id="1.20.5.1930">
    <property type="match status" value="1"/>
</dbReference>
<dbReference type="InterPro" id="IPR050482">
    <property type="entry name" value="Sensor_HK_TwoCompSys"/>
</dbReference>
<evidence type="ECO:0000256" key="5">
    <source>
        <dbReference type="ARBA" id="ARBA00022679"/>
    </source>
</evidence>
<keyword evidence="5" id="KW-0808">Transferase</keyword>
<evidence type="ECO:0000313" key="13">
    <source>
        <dbReference type="EMBL" id="TDV44106.1"/>
    </source>
</evidence>
<keyword evidence="9" id="KW-0408">Iron</keyword>
<comment type="cofactor">
    <cofactor evidence="1">
        <name>Mg(2+)</name>
        <dbReference type="ChEBI" id="CHEBI:18420"/>
    </cofactor>
</comment>
<evidence type="ECO:0000256" key="8">
    <source>
        <dbReference type="ARBA" id="ARBA00022842"/>
    </source>
</evidence>
<dbReference type="GO" id="GO:0070025">
    <property type="term" value="F:carbon monoxide binding"/>
    <property type="evidence" value="ECO:0007669"/>
    <property type="project" value="UniProtKB-ARBA"/>
</dbReference>
<dbReference type="SUPFAM" id="SSF55781">
    <property type="entry name" value="GAF domain-like"/>
    <property type="match status" value="2"/>
</dbReference>
<evidence type="ECO:0000256" key="7">
    <source>
        <dbReference type="ARBA" id="ARBA00022777"/>
    </source>
</evidence>